<dbReference type="InterPro" id="IPR032774">
    <property type="entry name" value="WG_beta_rep"/>
</dbReference>
<dbReference type="AlphaFoldDB" id="A0A1H9TUH9"/>
<dbReference type="STRING" id="142588.SAMN04488559_11643"/>
<keyword evidence="2" id="KW-1185">Reference proteome</keyword>
<reference evidence="1 2" key="1">
    <citation type="submission" date="2016-10" db="EMBL/GenBank/DDBJ databases">
        <authorList>
            <person name="de Groot N.N."/>
        </authorList>
    </citation>
    <scope>NUCLEOTIDE SEQUENCE [LARGE SCALE GENOMIC DNA]</scope>
    <source>
        <strain evidence="1 2">DSM 13760</strain>
    </source>
</reference>
<proteinExistence type="predicted"/>
<sequence length="691" mass="80546">MNKNIPYEIQKEGNEGYIFVKEQDTRDALWAIFKEDGTQQTPFQYDRLTEFKFGYASARVPLEVIGEHRFVPKCTEIDKSDNVVIYGDEDSYSKKYDCLLDKDLNVLHQCYFSDIDPCSEDGYRIITDGVRKRGFFKDGEFNIPAFDFIFGTFTEDDKRVQFVNGLTKARYYFEADKEKFGSYITRNGYLNEKYEWVVEPKYHHLTEFKNGLAKFYQHVEGNPYDYLWGYVDLAGNEYLPTLKDQTILLRNQHGEVGPLKSIEDFYDIGDSFRYLFENGKYGFYDKKGHVFVEGLYDDASTIIWGDIGYVKKGEKWAFINKTGTEITDFLYDHVGFISPGYAQALIGETMYLIGSNGEIAKKKNGYFGYRKKLTHFQTGETRNSCGFYLQYHFNKNDKFDKNYWIGIDEFDKEIRGNEPGMNTQFPADWSYNFDVIEHHEPSDTYYFKTGNKYGVDTDGNKVVLADLKEKFPDVDNTDLLTDLKIIYQNKEVPALWQDLIRQGWAWETPREGHADCSFSRGIALTHSTLEDVQMCLEPMCEDPEKYLTEMLNTFYYIAQADGTGAAYYYFMCHPDQPIEENPIVFIGSEGECNLVASNLKELLQLLATDTEPMGEFEMEKEQTLSFYKDMDEQETTYLPDYVAWLSEHGIEGIVVEEEFPDQDPRAQKIVDRAVEKYFDRLYAFMEKIGFI</sequence>
<protein>
    <submittedName>
        <fullName evidence="1">WG containing repeat-containing protein</fullName>
    </submittedName>
</protein>
<dbReference type="OrthoDB" id="210273at2"/>
<dbReference type="Proteomes" id="UP000198948">
    <property type="component" value="Unassembled WGS sequence"/>
</dbReference>
<evidence type="ECO:0000313" key="2">
    <source>
        <dbReference type="Proteomes" id="UP000198948"/>
    </source>
</evidence>
<name>A0A1H9TUH9_9LACT</name>
<gene>
    <name evidence="1" type="ORF">SAMN04488559_11643</name>
</gene>
<evidence type="ECO:0000313" key="1">
    <source>
        <dbReference type="EMBL" id="SES00652.1"/>
    </source>
</evidence>
<dbReference type="Pfam" id="PF14903">
    <property type="entry name" value="WG_beta_rep"/>
    <property type="match status" value="2"/>
</dbReference>
<accession>A0A1H9TUH9</accession>
<organism evidence="1 2">
    <name type="scientific">Isobaculum melis</name>
    <dbReference type="NCBI Taxonomy" id="142588"/>
    <lineage>
        <taxon>Bacteria</taxon>
        <taxon>Bacillati</taxon>
        <taxon>Bacillota</taxon>
        <taxon>Bacilli</taxon>
        <taxon>Lactobacillales</taxon>
        <taxon>Carnobacteriaceae</taxon>
        <taxon>Isobaculum</taxon>
    </lineage>
</organism>
<dbReference type="EMBL" id="FOHA01000016">
    <property type="protein sequence ID" value="SES00652.1"/>
    <property type="molecule type" value="Genomic_DNA"/>
</dbReference>
<dbReference type="RefSeq" id="WP_092653364.1">
    <property type="nucleotide sequence ID" value="NZ_FOHA01000016.1"/>
</dbReference>